<name>A0A848DQI6_9PSEU</name>
<evidence type="ECO:0000313" key="2">
    <source>
        <dbReference type="EMBL" id="NMH94978.1"/>
    </source>
</evidence>
<feature type="region of interest" description="Disordered" evidence="1">
    <location>
        <begin position="41"/>
        <end position="62"/>
    </location>
</feature>
<feature type="region of interest" description="Disordered" evidence="1">
    <location>
        <begin position="1"/>
        <end position="25"/>
    </location>
</feature>
<dbReference type="Pfam" id="PF11239">
    <property type="entry name" value="DUF3040"/>
    <property type="match status" value="1"/>
</dbReference>
<evidence type="ECO:0000313" key="3">
    <source>
        <dbReference type="Proteomes" id="UP000586918"/>
    </source>
</evidence>
<comment type="caution">
    <text evidence="2">The sequence shown here is derived from an EMBL/GenBank/DDBJ whole genome shotgun (WGS) entry which is preliminary data.</text>
</comment>
<gene>
    <name evidence="2" type="ORF">HF519_26120</name>
</gene>
<protein>
    <submittedName>
        <fullName evidence="2">DUF3040 domain-containing protein</fullName>
    </submittedName>
</protein>
<organism evidence="2 3">
    <name type="scientific">Pseudonocardia bannensis</name>
    <dbReference type="NCBI Taxonomy" id="630973"/>
    <lineage>
        <taxon>Bacteria</taxon>
        <taxon>Bacillati</taxon>
        <taxon>Actinomycetota</taxon>
        <taxon>Actinomycetes</taxon>
        <taxon>Pseudonocardiales</taxon>
        <taxon>Pseudonocardiaceae</taxon>
        <taxon>Pseudonocardia</taxon>
    </lineage>
</organism>
<feature type="compositionally biased region" description="Low complexity" evidence="1">
    <location>
        <begin position="44"/>
        <end position="62"/>
    </location>
</feature>
<feature type="compositionally biased region" description="Basic and acidic residues" evidence="1">
    <location>
        <begin position="1"/>
        <end position="17"/>
    </location>
</feature>
<keyword evidence="3" id="KW-1185">Reference proteome</keyword>
<reference evidence="2 3" key="1">
    <citation type="submission" date="2020-04" db="EMBL/GenBank/DDBJ databases">
        <authorList>
            <person name="Klaysubun C."/>
            <person name="Duangmal K."/>
            <person name="Lipun K."/>
        </authorList>
    </citation>
    <scope>NUCLEOTIDE SEQUENCE [LARGE SCALE GENOMIC DNA]</scope>
    <source>
        <strain evidence="2 3">DSM 45300</strain>
    </source>
</reference>
<evidence type="ECO:0000256" key="1">
    <source>
        <dbReference type="SAM" id="MobiDB-lite"/>
    </source>
</evidence>
<proteinExistence type="predicted"/>
<dbReference type="Proteomes" id="UP000586918">
    <property type="component" value="Unassembled WGS sequence"/>
</dbReference>
<dbReference type="RefSeq" id="WP_169415648.1">
    <property type="nucleotide sequence ID" value="NZ_JAAXKZ010000145.1"/>
</dbReference>
<dbReference type="InterPro" id="IPR021401">
    <property type="entry name" value="DUF3040"/>
</dbReference>
<dbReference type="AlphaFoldDB" id="A0A848DQI6"/>
<accession>A0A848DQI6</accession>
<dbReference type="EMBL" id="JAAXKZ010000145">
    <property type="protein sequence ID" value="NMH94978.1"/>
    <property type="molecule type" value="Genomic_DNA"/>
</dbReference>
<sequence>MISDHERKMGRELERQFMADAPGFPRSFDARAQRLDRKHLGMSATAGRAHPAAPNAAAVAER</sequence>